<gene>
    <name evidence="1" type="ORF">LY71_101346</name>
</gene>
<comment type="caution">
    <text evidence="1">The sequence shown here is derived from an EMBL/GenBank/DDBJ whole genome shotgun (WGS) entry which is preliminary data.</text>
</comment>
<protein>
    <recommendedName>
        <fullName evidence="3">Antibiotic biosynthesis monooxygenase</fullName>
    </recommendedName>
</protein>
<sequence>MSDDRPTTVVVLIDVPVGGVAALQRYEDLVLPLLARHDGVLERRLRTADGTRVHVLTFASEAAYRGYLADPERLGHRGVLDGVSVGQRVLEGMVDLR</sequence>
<dbReference type="SUPFAM" id="SSF54909">
    <property type="entry name" value="Dimeric alpha+beta barrel"/>
    <property type="match status" value="1"/>
</dbReference>
<organism evidence="1 2">
    <name type="scientific">Geodermatophilus tzadiensis</name>
    <dbReference type="NCBI Taxonomy" id="1137988"/>
    <lineage>
        <taxon>Bacteria</taxon>
        <taxon>Bacillati</taxon>
        <taxon>Actinomycetota</taxon>
        <taxon>Actinomycetes</taxon>
        <taxon>Geodermatophilales</taxon>
        <taxon>Geodermatophilaceae</taxon>
        <taxon>Geodermatophilus</taxon>
    </lineage>
</organism>
<dbReference type="InterPro" id="IPR011008">
    <property type="entry name" value="Dimeric_a/b-barrel"/>
</dbReference>
<keyword evidence="2" id="KW-1185">Reference proteome</keyword>
<name>A0A2T0U235_9ACTN</name>
<dbReference type="Proteomes" id="UP000239210">
    <property type="component" value="Unassembled WGS sequence"/>
</dbReference>
<evidence type="ECO:0000313" key="2">
    <source>
        <dbReference type="Proteomes" id="UP000239210"/>
    </source>
</evidence>
<dbReference type="AlphaFoldDB" id="A0A2T0U235"/>
<reference evidence="1 2" key="1">
    <citation type="submission" date="2018-03" db="EMBL/GenBank/DDBJ databases">
        <title>Genomic Encyclopedia of Archaeal and Bacterial Type Strains, Phase II (KMG-II): from individual species to whole genera.</title>
        <authorList>
            <person name="Goeker M."/>
        </authorList>
    </citation>
    <scope>NUCLEOTIDE SEQUENCE [LARGE SCALE GENOMIC DNA]</scope>
    <source>
        <strain evidence="1 2">DSM 45416</strain>
    </source>
</reference>
<proteinExistence type="predicted"/>
<dbReference type="OrthoDB" id="9787920at2"/>
<accession>A0A2T0U235</accession>
<dbReference type="RefSeq" id="WP_106275240.1">
    <property type="nucleotide sequence ID" value="NZ_PVTG01000001.1"/>
</dbReference>
<dbReference type="EMBL" id="PVTG01000001">
    <property type="protein sequence ID" value="PRY51974.1"/>
    <property type="molecule type" value="Genomic_DNA"/>
</dbReference>
<evidence type="ECO:0000313" key="1">
    <source>
        <dbReference type="EMBL" id="PRY51974.1"/>
    </source>
</evidence>
<evidence type="ECO:0008006" key="3">
    <source>
        <dbReference type="Google" id="ProtNLM"/>
    </source>
</evidence>